<dbReference type="GO" id="GO:0005737">
    <property type="term" value="C:cytoplasm"/>
    <property type="evidence" value="ECO:0007669"/>
    <property type="project" value="TreeGrafter"/>
</dbReference>
<keyword evidence="1" id="KW-0808">Transferase</keyword>
<proteinExistence type="predicted"/>
<sequence>MALTSRISLVGPPAESPEDFLMTSLGVIFPDDVTNQHGDADHGIQYASPHLRKPLIFELAEPSADDDRKLFSHYLWNASLQLGEFVEAASLGLDGAITSRLGPPMSHFDIRGKTTLELGAGTALPSIISALLGADRVAVTDYPAPAVLKTLRANTARNVDATLSPKNTIEAREVLVEGHSWGELEDSFSISNRHAFDRVFVADCLWMPWQHTNLQKSIDWFLRNDSEARCWVIAGFHTGRAKMRDFFGEAALAEARLEIESIWERDCDGQEREWAWDRGFEDATIRKRWLVCAVLKRKSAAAGGVGGGGGGAVAA</sequence>
<dbReference type="AlphaFoldDB" id="A0A066XM39"/>
<gene>
    <name evidence="1" type="ORF">CSUB01_03483</name>
</gene>
<dbReference type="HOGENOM" id="CLU_032409_2_1_1"/>
<dbReference type="GO" id="GO:0032259">
    <property type="term" value="P:methylation"/>
    <property type="evidence" value="ECO:0007669"/>
    <property type="project" value="UniProtKB-KW"/>
</dbReference>
<accession>A0A066XM39</accession>
<dbReference type="GO" id="GO:0008757">
    <property type="term" value="F:S-adenosylmethionine-dependent methyltransferase activity"/>
    <property type="evidence" value="ECO:0007669"/>
    <property type="project" value="UniProtKB-ARBA"/>
</dbReference>
<dbReference type="InterPro" id="IPR019410">
    <property type="entry name" value="Methyltransf_16"/>
</dbReference>
<dbReference type="OrthoDB" id="407325at2759"/>
<evidence type="ECO:0000313" key="2">
    <source>
        <dbReference type="Proteomes" id="UP000027238"/>
    </source>
</evidence>
<dbReference type="EMBL" id="JMSE01000373">
    <property type="protein sequence ID" value="KDN70253.1"/>
    <property type="molecule type" value="Genomic_DNA"/>
</dbReference>
<organism evidence="1 2">
    <name type="scientific">Colletotrichum sublineola</name>
    <name type="common">Sorghum anthracnose fungus</name>
    <dbReference type="NCBI Taxonomy" id="1173701"/>
    <lineage>
        <taxon>Eukaryota</taxon>
        <taxon>Fungi</taxon>
        <taxon>Dikarya</taxon>
        <taxon>Ascomycota</taxon>
        <taxon>Pezizomycotina</taxon>
        <taxon>Sordariomycetes</taxon>
        <taxon>Hypocreomycetidae</taxon>
        <taxon>Glomerellales</taxon>
        <taxon>Glomerellaceae</taxon>
        <taxon>Colletotrichum</taxon>
        <taxon>Colletotrichum graminicola species complex</taxon>
    </lineage>
</organism>
<dbReference type="PANTHER" id="PTHR14614">
    <property type="entry name" value="HEPATOCELLULAR CARCINOMA-ASSOCIATED ANTIGEN"/>
    <property type="match status" value="1"/>
</dbReference>
<name>A0A066XM39_COLSU</name>
<dbReference type="OMA" id="RARWCIV"/>
<dbReference type="SUPFAM" id="SSF53335">
    <property type="entry name" value="S-adenosyl-L-methionine-dependent methyltransferases"/>
    <property type="match status" value="1"/>
</dbReference>
<protein>
    <submittedName>
        <fullName evidence="1">Putative nicotinamide N-methyltransferase</fullName>
    </submittedName>
</protein>
<dbReference type="InterPro" id="IPR029063">
    <property type="entry name" value="SAM-dependent_MTases_sf"/>
</dbReference>
<dbReference type="Pfam" id="PF10294">
    <property type="entry name" value="Methyltransf_16"/>
    <property type="match status" value="1"/>
</dbReference>
<dbReference type="eggNOG" id="KOG2920">
    <property type="taxonomic scope" value="Eukaryota"/>
</dbReference>
<evidence type="ECO:0000313" key="1">
    <source>
        <dbReference type="EMBL" id="KDN70253.1"/>
    </source>
</evidence>
<comment type="caution">
    <text evidence="1">The sequence shown here is derived from an EMBL/GenBank/DDBJ whole genome shotgun (WGS) entry which is preliminary data.</text>
</comment>
<keyword evidence="1" id="KW-0489">Methyltransferase</keyword>
<keyword evidence="2" id="KW-1185">Reference proteome</keyword>
<dbReference type="Proteomes" id="UP000027238">
    <property type="component" value="Unassembled WGS sequence"/>
</dbReference>
<reference evidence="2" key="1">
    <citation type="journal article" date="2014" name="Genome Announc.">
        <title>Draft genome sequence of Colletotrichum sublineola, a destructive pathogen of cultivated sorghum.</title>
        <authorList>
            <person name="Baroncelli R."/>
            <person name="Sanz-Martin J.M."/>
            <person name="Rech G.E."/>
            <person name="Sukno S.A."/>
            <person name="Thon M.R."/>
        </authorList>
    </citation>
    <scope>NUCLEOTIDE SEQUENCE [LARGE SCALE GENOMIC DNA]</scope>
    <source>
        <strain evidence="2">TX430BB</strain>
    </source>
</reference>
<dbReference type="PANTHER" id="PTHR14614:SF104">
    <property type="entry name" value="N-METHYLTRANSFERASE, PUTATIVE (AFU_ORTHOLOGUE AFUA_1G17750)-RELATED"/>
    <property type="match status" value="1"/>
</dbReference>
<dbReference type="Gene3D" id="3.40.50.150">
    <property type="entry name" value="Vaccinia Virus protein VP39"/>
    <property type="match status" value="1"/>
</dbReference>